<comment type="caution">
    <text evidence="1">The sequence shown here is derived from an EMBL/GenBank/DDBJ whole genome shotgun (WGS) entry which is preliminary data.</text>
</comment>
<sequence>MSNNILHIFIFLMQSPINERINFLINHYTQGNVSSFAEKVGLTRQLVNRLFHPDISSNKYPSPSLNMLTSILKNFPEVDANWLMIGVGEPFKLVPSTLDNKSNVGDKDWKSMYFELLDEKDILTKKYMTLLEKVANP</sequence>
<accession>A0ABU0U7F6</accession>
<name>A0ABU0U7F6_9SPHI</name>
<dbReference type="EMBL" id="JAUTBA010000001">
    <property type="protein sequence ID" value="MDQ1150191.1"/>
    <property type="molecule type" value="Genomic_DNA"/>
</dbReference>
<gene>
    <name evidence="1" type="ORF">QE382_002175</name>
</gene>
<dbReference type="RefSeq" id="WP_307185884.1">
    <property type="nucleotide sequence ID" value="NZ_JAUTBA010000001.1"/>
</dbReference>
<organism evidence="1 2">
    <name type="scientific">Sphingobacterium zeae</name>
    <dbReference type="NCBI Taxonomy" id="1776859"/>
    <lineage>
        <taxon>Bacteria</taxon>
        <taxon>Pseudomonadati</taxon>
        <taxon>Bacteroidota</taxon>
        <taxon>Sphingobacteriia</taxon>
        <taxon>Sphingobacteriales</taxon>
        <taxon>Sphingobacteriaceae</taxon>
        <taxon>Sphingobacterium</taxon>
    </lineage>
</organism>
<proteinExistence type="predicted"/>
<evidence type="ECO:0008006" key="3">
    <source>
        <dbReference type="Google" id="ProtNLM"/>
    </source>
</evidence>
<protein>
    <recommendedName>
        <fullName evidence="3">HTH cro/C1-type domain-containing protein</fullName>
    </recommendedName>
</protein>
<keyword evidence="2" id="KW-1185">Reference proteome</keyword>
<evidence type="ECO:0000313" key="2">
    <source>
        <dbReference type="Proteomes" id="UP001244640"/>
    </source>
</evidence>
<evidence type="ECO:0000313" key="1">
    <source>
        <dbReference type="EMBL" id="MDQ1150191.1"/>
    </source>
</evidence>
<reference evidence="1 2" key="1">
    <citation type="submission" date="2023-07" db="EMBL/GenBank/DDBJ databases">
        <title>Functional and genomic diversity of the sorghum phyllosphere microbiome.</title>
        <authorList>
            <person name="Shade A."/>
        </authorList>
    </citation>
    <scope>NUCLEOTIDE SEQUENCE [LARGE SCALE GENOMIC DNA]</scope>
    <source>
        <strain evidence="1 2">SORGH_AS_0892</strain>
    </source>
</reference>
<dbReference type="Proteomes" id="UP001244640">
    <property type="component" value="Unassembled WGS sequence"/>
</dbReference>